<dbReference type="GO" id="GO:0043546">
    <property type="term" value="F:molybdopterin cofactor binding"/>
    <property type="evidence" value="ECO:0007669"/>
    <property type="project" value="InterPro"/>
</dbReference>
<evidence type="ECO:0000313" key="6">
    <source>
        <dbReference type="EMBL" id="SCA55219.1"/>
    </source>
</evidence>
<evidence type="ECO:0000256" key="4">
    <source>
        <dbReference type="ARBA" id="ARBA00023014"/>
    </source>
</evidence>
<dbReference type="Gene3D" id="2.40.40.20">
    <property type="match status" value="1"/>
</dbReference>
<dbReference type="InterPro" id="IPR006656">
    <property type="entry name" value="Mopterin_OxRdtase"/>
</dbReference>
<dbReference type="PROSITE" id="PS51669">
    <property type="entry name" value="4FE4S_MOW_BIS_MGD"/>
    <property type="match status" value="1"/>
</dbReference>
<dbReference type="SUPFAM" id="SSF50692">
    <property type="entry name" value="ADC-like"/>
    <property type="match status" value="1"/>
</dbReference>
<dbReference type="InterPro" id="IPR009010">
    <property type="entry name" value="Asp_de-COase-like_dom_sf"/>
</dbReference>
<gene>
    <name evidence="6" type="ORF">MTBPR1_10466</name>
</gene>
<dbReference type="PANTHER" id="PTHR43742">
    <property type="entry name" value="TRIMETHYLAMINE-N-OXIDE REDUCTASE"/>
    <property type="match status" value="1"/>
</dbReference>
<evidence type="ECO:0000313" key="7">
    <source>
        <dbReference type="Proteomes" id="UP000231658"/>
    </source>
</evidence>
<dbReference type="InterPro" id="IPR006963">
    <property type="entry name" value="Mopterin_OxRdtase_4Fe-4S_dom"/>
</dbReference>
<dbReference type="Gene3D" id="3.30.2070.10">
    <property type="entry name" value="Formate dehydrogenase/DMSO reductase"/>
    <property type="match status" value="1"/>
</dbReference>
<dbReference type="GO" id="GO:0051536">
    <property type="term" value="F:iron-sulfur cluster binding"/>
    <property type="evidence" value="ECO:0007669"/>
    <property type="project" value="UniProtKB-KW"/>
</dbReference>
<sequence>MCSEIVKSVCPHDCPSVCPLEVERLGPKRIGKVKGSPANAFTAGIICGKVARYSERIHHGQRLLYPMKRVGKKGSDNFKRITWDEALETVAKNLLRVEREHGAEAVWPFYYAGTMGHVMRDGINRLRHVKGYSGMQGTYCTALSGPGWEAGCGTKRGSDVLEMEKSDLIVIWGLNAVSSQIHLMTHVIKGIRNGAKLVVVDPYQNKTADKAHLHLPLRPGTDGALACAVMHVLFEEGYADKAYLEKYTDLPKEFEEHLKTKTPEWASEITGLAAHTIEAFARLYGSSKKTFLRVGHGMTRSRNGAHNMHAVSCLPAVTGAWQYEGGGALYGQGDLAQLDTTLIEGKDVKNPDVRMLDQSRIGEILTGHEGALKGGPEVKALFIQNTNPVAVAPDSSAVRKGFMRDDLFVCVHEQFMTETAKMADIVLPATMFLEHDDIYTASAHCTLQVAKSVISPAGACKSNHQVICELAKKLGAQHKGFDLSALAIVEETLKKSGYPNVADIIATTGHDLSLPFEEAHFLNGFAHPDGKFRFKPDWSSLGPRGETMPEFPDHWDVIDEVDKEKQFRLITPPSQNFLNSSFSETKTSRIKERCPEALINQRVMRKLGLVEGDLVRVGNELGSVLLNAVSAKNQHEDTVVVEGIWPNSSFLEGRGINTLVSSEPGYPNNGAVFHDTAVWLRAHK</sequence>
<accession>A0A1C3RD77</accession>
<evidence type="ECO:0000259" key="5">
    <source>
        <dbReference type="PROSITE" id="PS51669"/>
    </source>
</evidence>
<dbReference type="STRING" id="1867952.MTBPR1_10466"/>
<evidence type="ECO:0000256" key="1">
    <source>
        <dbReference type="ARBA" id="ARBA00010312"/>
    </source>
</evidence>
<protein>
    <submittedName>
        <fullName evidence="6">Putative dimethyl sulfoxide reductase</fullName>
    </submittedName>
</protein>
<dbReference type="Proteomes" id="UP000231658">
    <property type="component" value="Unassembled WGS sequence"/>
</dbReference>
<dbReference type="Pfam" id="PF00384">
    <property type="entry name" value="Molybdopterin"/>
    <property type="match status" value="1"/>
</dbReference>
<dbReference type="Gene3D" id="3.40.228.10">
    <property type="entry name" value="Dimethylsulfoxide Reductase, domain 2"/>
    <property type="match status" value="1"/>
</dbReference>
<dbReference type="RefSeq" id="WP_069185911.1">
    <property type="nucleotide sequence ID" value="NZ_FLYE01000001.1"/>
</dbReference>
<dbReference type="AlphaFoldDB" id="A0A1C3RD77"/>
<keyword evidence="3" id="KW-0408">Iron</keyword>
<dbReference type="Gene3D" id="2.20.25.90">
    <property type="entry name" value="ADC-like domains"/>
    <property type="match status" value="1"/>
</dbReference>
<feature type="domain" description="4Fe-4S Mo/W bis-MGD-type" evidence="5">
    <location>
        <begin position="3"/>
        <end position="61"/>
    </location>
</feature>
<keyword evidence="7" id="KW-1185">Reference proteome</keyword>
<dbReference type="SUPFAM" id="SSF53706">
    <property type="entry name" value="Formate dehydrogenase/DMSO reductase, domains 1-3"/>
    <property type="match status" value="1"/>
</dbReference>
<keyword evidence="2" id="KW-0479">Metal-binding</keyword>
<evidence type="ECO:0000256" key="2">
    <source>
        <dbReference type="ARBA" id="ARBA00022723"/>
    </source>
</evidence>
<dbReference type="Gene3D" id="3.40.50.740">
    <property type="match status" value="1"/>
</dbReference>
<dbReference type="EMBL" id="FLYE01000001">
    <property type="protein sequence ID" value="SCA55219.1"/>
    <property type="molecule type" value="Genomic_DNA"/>
</dbReference>
<reference evidence="6 7" key="1">
    <citation type="submission" date="2016-07" db="EMBL/GenBank/DDBJ databases">
        <authorList>
            <person name="Lefevre C.T."/>
        </authorList>
    </citation>
    <scope>NUCLEOTIDE SEQUENCE [LARGE SCALE GENOMIC DNA]</scope>
    <source>
        <strain evidence="6">PR1</strain>
    </source>
</reference>
<keyword evidence="4" id="KW-0411">Iron-sulfur</keyword>
<dbReference type="InterPro" id="IPR006657">
    <property type="entry name" value="MoPterin_dinucl-bd_dom"/>
</dbReference>
<dbReference type="GO" id="GO:0016491">
    <property type="term" value="F:oxidoreductase activity"/>
    <property type="evidence" value="ECO:0007669"/>
    <property type="project" value="InterPro"/>
</dbReference>
<dbReference type="SMART" id="SM00926">
    <property type="entry name" value="Molybdop_Fe4S4"/>
    <property type="match status" value="1"/>
</dbReference>
<dbReference type="OrthoDB" id="9759518at2"/>
<proteinExistence type="inferred from homology"/>
<comment type="similarity">
    <text evidence="1">Belongs to the prokaryotic molybdopterin-containing oxidoreductase family.</text>
</comment>
<dbReference type="Pfam" id="PF01568">
    <property type="entry name" value="Molydop_binding"/>
    <property type="match status" value="1"/>
</dbReference>
<dbReference type="Pfam" id="PF04879">
    <property type="entry name" value="Molybdop_Fe4S4"/>
    <property type="match status" value="1"/>
</dbReference>
<evidence type="ECO:0000256" key="3">
    <source>
        <dbReference type="ARBA" id="ARBA00023004"/>
    </source>
</evidence>
<organism evidence="6 7">
    <name type="scientific">Candidatus Terasakiella magnetica</name>
    <dbReference type="NCBI Taxonomy" id="1867952"/>
    <lineage>
        <taxon>Bacteria</taxon>
        <taxon>Pseudomonadati</taxon>
        <taxon>Pseudomonadota</taxon>
        <taxon>Alphaproteobacteria</taxon>
        <taxon>Rhodospirillales</taxon>
        <taxon>Terasakiellaceae</taxon>
        <taxon>Terasakiella</taxon>
    </lineage>
</organism>
<dbReference type="GO" id="GO:0046872">
    <property type="term" value="F:metal ion binding"/>
    <property type="evidence" value="ECO:0007669"/>
    <property type="project" value="UniProtKB-KW"/>
</dbReference>
<dbReference type="InterPro" id="IPR050612">
    <property type="entry name" value="Prok_Mopterin_Oxidored"/>
</dbReference>
<dbReference type="PANTHER" id="PTHR43742:SF6">
    <property type="entry name" value="OXIDOREDUCTASE YYAE-RELATED"/>
    <property type="match status" value="1"/>
</dbReference>
<name>A0A1C3RD77_9PROT</name>
<dbReference type="CDD" id="cd02766">
    <property type="entry name" value="MopB_3"/>
    <property type="match status" value="1"/>
</dbReference>